<dbReference type="Proteomes" id="UP001244341">
    <property type="component" value="Chromosome 8b"/>
</dbReference>
<proteinExistence type="predicted"/>
<evidence type="ECO:0000313" key="2">
    <source>
        <dbReference type="Proteomes" id="UP001244341"/>
    </source>
</evidence>
<keyword evidence="2" id="KW-1185">Reference proteome</keyword>
<sequence length="572" mass="61397">MRLNATLAKQKARACCEYGVPLWRHLMSASSSSSSSSNGSSSRVKLSPKQLKAKLQEFRLQSDGNAAYLDNAENRNLAPHLQALLQLLSPHDDPLLIGADIVTDRLLIMERLSGGRVTSANNAFSAVRCAFRLLFGRCLQPGIEAPLTTVKVGGDKLRIDLHSPLPDAAVTEFKTDLALRGSLMRDAQGTIRTMEAVQLQMAYALTQLLENLEGLKHWRGTDFIPPRALEQVNRWAMLVLALLFRVLCNERPSDISLYHLGCFKLQAPDHSSTNLAALAMAALQPDAAHSADEMLEAFRAASAVLLIKAPKCKQSYDVRHSVQKCAVQCGVRLAVSAQLASHSTEEALKYAANSCYEAVASTDTPIKLASPEWREGQLPPELQPGSSIAGVPLDVDMLSYGPSAVAAPRGAMLAAVLGSSSIQRCVRGMDSFVRSWAGDETLLNSQLYEPALGDAGTDEQLPVALLRDFAGLGSMHLRSSAGVGRFLNRLPRMSCVGLAAPDSSRLVDGRLAGAYALMADRVEQLSAGFGGGSVELQLGQPRLKLQHFSQIVFGRLDLAAHAADAAAQAGTR</sequence>
<name>A0ABY8U839_TETOB</name>
<organism evidence="1 2">
    <name type="scientific">Tetradesmus obliquus</name>
    <name type="common">Green alga</name>
    <name type="synonym">Acutodesmus obliquus</name>
    <dbReference type="NCBI Taxonomy" id="3088"/>
    <lineage>
        <taxon>Eukaryota</taxon>
        <taxon>Viridiplantae</taxon>
        <taxon>Chlorophyta</taxon>
        <taxon>core chlorophytes</taxon>
        <taxon>Chlorophyceae</taxon>
        <taxon>CS clade</taxon>
        <taxon>Sphaeropleales</taxon>
        <taxon>Scenedesmaceae</taxon>
        <taxon>Tetradesmus</taxon>
    </lineage>
</organism>
<gene>
    <name evidence="1" type="ORF">OEZ85_014314</name>
</gene>
<evidence type="ECO:0000313" key="1">
    <source>
        <dbReference type="EMBL" id="WIA17475.1"/>
    </source>
</evidence>
<accession>A0ABY8U839</accession>
<dbReference type="EMBL" id="CP126215">
    <property type="protein sequence ID" value="WIA17475.1"/>
    <property type="molecule type" value="Genomic_DNA"/>
</dbReference>
<reference evidence="1 2" key="1">
    <citation type="submission" date="2023-05" db="EMBL/GenBank/DDBJ databases">
        <title>A 100% complete, gapless, phased diploid assembly of the Scenedesmus obliquus UTEX 3031 genome.</title>
        <authorList>
            <person name="Biondi T.C."/>
            <person name="Hanschen E.R."/>
            <person name="Kwon T."/>
            <person name="Eng W."/>
            <person name="Kruse C.P.S."/>
            <person name="Koehler S.I."/>
            <person name="Kunde Y."/>
            <person name="Gleasner C.D."/>
            <person name="You Mak K.T."/>
            <person name="Polle J."/>
            <person name="Hovde B.T."/>
            <person name="Starkenburg S.R."/>
        </authorList>
    </citation>
    <scope>NUCLEOTIDE SEQUENCE [LARGE SCALE GENOMIC DNA]</scope>
    <source>
        <strain evidence="1 2">DOE0152z</strain>
    </source>
</reference>
<protein>
    <submittedName>
        <fullName evidence="1">Uncharacterized protein</fullName>
    </submittedName>
</protein>